<dbReference type="Gene3D" id="1.50.40.10">
    <property type="entry name" value="Mitochondrial carrier domain"/>
    <property type="match status" value="1"/>
</dbReference>
<keyword evidence="8 9" id="KW-0472">Membrane</keyword>
<dbReference type="InterPro" id="IPR050567">
    <property type="entry name" value="Mitochondrial_Carrier"/>
</dbReference>
<reference evidence="14" key="1">
    <citation type="submission" date="2017-02" db="UniProtKB">
        <authorList>
            <consortium name="WormBaseParasite"/>
        </authorList>
    </citation>
    <scope>IDENTIFICATION</scope>
</reference>
<evidence type="ECO:0000256" key="8">
    <source>
        <dbReference type="ARBA" id="ARBA00023136"/>
    </source>
</evidence>
<dbReference type="Proteomes" id="UP000276776">
    <property type="component" value="Unassembled WGS sequence"/>
</dbReference>
<comment type="subcellular location">
    <subcellularLocation>
        <location evidence="1">Mitochondrion membrane</location>
        <topology evidence="1">Multi-pass membrane protein</topology>
    </subcellularLocation>
</comment>
<dbReference type="GO" id="GO:0022857">
    <property type="term" value="F:transmembrane transporter activity"/>
    <property type="evidence" value="ECO:0007669"/>
    <property type="project" value="TreeGrafter"/>
</dbReference>
<evidence type="ECO:0000256" key="4">
    <source>
        <dbReference type="ARBA" id="ARBA00022692"/>
    </source>
</evidence>
<reference evidence="12 13" key="2">
    <citation type="submission" date="2018-11" db="EMBL/GenBank/DDBJ databases">
        <authorList>
            <consortium name="Pathogen Informatics"/>
        </authorList>
    </citation>
    <scope>NUCLEOTIDE SEQUENCE [LARGE SCALE GENOMIC DNA]</scope>
</reference>
<dbReference type="InterPro" id="IPR018108">
    <property type="entry name" value="MCP_transmembrane"/>
</dbReference>
<keyword evidence="7" id="KW-0496">Mitochondrion</keyword>
<feature type="transmembrane region" description="Helical" evidence="11">
    <location>
        <begin position="12"/>
        <end position="38"/>
    </location>
</feature>
<dbReference type="OrthoDB" id="193856at2759"/>
<name>A0A0N5D8T9_THECL</name>
<evidence type="ECO:0000256" key="10">
    <source>
        <dbReference type="RuleBase" id="RU000488"/>
    </source>
</evidence>
<evidence type="ECO:0000313" key="13">
    <source>
        <dbReference type="Proteomes" id="UP000276776"/>
    </source>
</evidence>
<dbReference type="STRING" id="103827.A0A0N5D8T9"/>
<protein>
    <submittedName>
        <fullName evidence="14">Mitochondrial carrier protein</fullName>
    </submittedName>
</protein>
<dbReference type="AlphaFoldDB" id="A0A0N5D8T9"/>
<dbReference type="PROSITE" id="PS50920">
    <property type="entry name" value="SOLCAR"/>
    <property type="match status" value="3"/>
</dbReference>
<keyword evidence="3 10" id="KW-0813">Transport</keyword>
<keyword evidence="6 11" id="KW-1133">Transmembrane helix</keyword>
<evidence type="ECO:0000256" key="3">
    <source>
        <dbReference type="ARBA" id="ARBA00022448"/>
    </source>
</evidence>
<dbReference type="EMBL" id="UYYF01004815">
    <property type="protein sequence ID" value="VDN07154.1"/>
    <property type="molecule type" value="Genomic_DNA"/>
</dbReference>
<dbReference type="WBParaSite" id="TCLT_0000953101-mRNA-1">
    <property type="protein sequence ID" value="TCLT_0000953101-mRNA-1"/>
    <property type="gene ID" value="TCLT_0000953101"/>
</dbReference>
<feature type="repeat" description="Solcar" evidence="9">
    <location>
        <begin position="199"/>
        <end position="281"/>
    </location>
</feature>
<accession>A0A0N5D8T9</accession>
<evidence type="ECO:0000256" key="2">
    <source>
        <dbReference type="ARBA" id="ARBA00006375"/>
    </source>
</evidence>
<organism evidence="14">
    <name type="scientific">Thelazia callipaeda</name>
    <name type="common">Oriental eyeworm</name>
    <name type="synonym">Parasitic nematode</name>
    <dbReference type="NCBI Taxonomy" id="103827"/>
    <lineage>
        <taxon>Eukaryota</taxon>
        <taxon>Metazoa</taxon>
        <taxon>Ecdysozoa</taxon>
        <taxon>Nematoda</taxon>
        <taxon>Chromadorea</taxon>
        <taxon>Rhabditida</taxon>
        <taxon>Spirurina</taxon>
        <taxon>Spiruromorpha</taxon>
        <taxon>Thelazioidea</taxon>
        <taxon>Thelaziidae</taxon>
        <taxon>Thelazia</taxon>
    </lineage>
</organism>
<keyword evidence="13" id="KW-1185">Reference proteome</keyword>
<dbReference type="Pfam" id="PF00153">
    <property type="entry name" value="Mito_carr"/>
    <property type="match status" value="3"/>
</dbReference>
<evidence type="ECO:0000256" key="7">
    <source>
        <dbReference type="ARBA" id="ARBA00023128"/>
    </source>
</evidence>
<evidence type="ECO:0000313" key="12">
    <source>
        <dbReference type="EMBL" id="VDN07154.1"/>
    </source>
</evidence>
<evidence type="ECO:0000256" key="6">
    <source>
        <dbReference type="ARBA" id="ARBA00022989"/>
    </source>
</evidence>
<dbReference type="PANTHER" id="PTHR45624">
    <property type="entry name" value="MITOCHONDRIAL BASIC AMINO ACIDS TRANSPORTER-RELATED"/>
    <property type="match status" value="1"/>
</dbReference>
<feature type="repeat" description="Solcar" evidence="9">
    <location>
        <begin position="20"/>
        <end position="98"/>
    </location>
</feature>
<feature type="repeat" description="Solcar" evidence="9">
    <location>
        <begin position="103"/>
        <end position="188"/>
    </location>
</feature>
<gene>
    <name evidence="12" type="ORF">TCLT_LOCUS9520</name>
</gene>
<proteinExistence type="inferred from homology"/>
<evidence type="ECO:0000256" key="1">
    <source>
        <dbReference type="ARBA" id="ARBA00004225"/>
    </source>
</evidence>
<evidence type="ECO:0000256" key="9">
    <source>
        <dbReference type="PROSITE-ProRule" id="PRU00282"/>
    </source>
</evidence>
<dbReference type="OMA" id="SPWTKSV"/>
<evidence type="ECO:0000313" key="14">
    <source>
        <dbReference type="WBParaSite" id="TCLT_0000953101-mRNA-1"/>
    </source>
</evidence>
<sequence>MKVCSFLENRLFILAAHSLGFFLSLNYILCIAGVITGYPFDTVKVRQQIEGQSIPRCCVSIVRNEGYMGFFKGMSSPLMSITAINAIAFGVYENTLKFFNHEHSLLASFFAGNVAGAAQCGICIPSELVKTRMQLQKNGMYTSSWDCAKKMIRRGGLLSVYKGTWITIARDCSGYGTWYVTYEFCTRKLSKDGTPSSLPSWQLLIAGGLAGVTSWLVNYPLDVIKTRFQADDNIHSYRKVCHAIMKTCGIRGFFAGISATIIRAFPSNAFTFLGMEWSYRLARMMIDWHKSQISNE</sequence>
<dbReference type="GO" id="GO:0031966">
    <property type="term" value="C:mitochondrial membrane"/>
    <property type="evidence" value="ECO:0007669"/>
    <property type="project" value="UniProtKB-SubCell"/>
</dbReference>
<evidence type="ECO:0000256" key="11">
    <source>
        <dbReference type="SAM" id="Phobius"/>
    </source>
</evidence>
<dbReference type="InterPro" id="IPR023395">
    <property type="entry name" value="MCP_dom_sf"/>
</dbReference>
<evidence type="ECO:0000256" key="5">
    <source>
        <dbReference type="ARBA" id="ARBA00022737"/>
    </source>
</evidence>
<comment type="similarity">
    <text evidence="2 10">Belongs to the mitochondrial carrier (TC 2.A.29) family.</text>
</comment>
<dbReference type="PANTHER" id="PTHR45624:SF10">
    <property type="entry name" value="SLC (SOLUTE CARRIER) HOMOLOG"/>
    <property type="match status" value="1"/>
</dbReference>
<keyword evidence="5" id="KW-0677">Repeat</keyword>
<keyword evidence="4 9" id="KW-0812">Transmembrane</keyword>
<dbReference type="SUPFAM" id="SSF103506">
    <property type="entry name" value="Mitochondrial carrier"/>
    <property type="match status" value="1"/>
</dbReference>